<feature type="compositionally biased region" description="Acidic residues" evidence="2">
    <location>
        <begin position="219"/>
        <end position="238"/>
    </location>
</feature>
<sequence>MVSTTVFLSRGHTDSVTTLALSDRLLASGGDDGNIYFWSPSQSNFPLQFTPRQAPCSTVKFHPDNPEILYSAHGRYINTWDLRCLRAPVVVWNVNEDEVNSIDVLKDEARLAAADDSGAVQVIDVNSGNIIRTLKKHDNICSVAKFRPKRTWQLISGGLDCRVIVSDWKGTGRGVIIFELDEIVSSNLFGDSHSPINYQPHELSNRGSSDSHASSSDYAEVEYDEFDETDEDVEDDDGPDSHRLLGDIHSTEQDQTEADTSDVSSDPNAEPLESTSVQVTVMPAPDTWRSGIPVNPPMVHSIACSASGDFVAAGLEKSTIELFAGDGKRLAHLESLYGHRRAVSTLLFIGDDHLISGGNDYSLFLWTLGSDTEGQRISHDAKVNAIEGKELQKIFIADYSPVIRLLDMSLC</sequence>
<feature type="compositionally biased region" description="Low complexity" evidence="2">
    <location>
        <begin position="205"/>
        <end position="216"/>
    </location>
</feature>
<organism evidence="3 4">
    <name type="scientific">Paragonimus skrjabini miyazakii</name>
    <dbReference type="NCBI Taxonomy" id="59628"/>
    <lineage>
        <taxon>Eukaryota</taxon>
        <taxon>Metazoa</taxon>
        <taxon>Spiralia</taxon>
        <taxon>Lophotrochozoa</taxon>
        <taxon>Platyhelminthes</taxon>
        <taxon>Trematoda</taxon>
        <taxon>Digenea</taxon>
        <taxon>Plagiorchiida</taxon>
        <taxon>Troglotremata</taxon>
        <taxon>Troglotrematidae</taxon>
        <taxon>Paragonimus</taxon>
    </lineage>
</organism>
<evidence type="ECO:0000313" key="3">
    <source>
        <dbReference type="EMBL" id="KAF7257909.1"/>
    </source>
</evidence>
<feature type="region of interest" description="Disordered" evidence="2">
    <location>
        <begin position="199"/>
        <end position="276"/>
    </location>
</feature>
<evidence type="ECO:0000313" key="4">
    <source>
        <dbReference type="Proteomes" id="UP000822476"/>
    </source>
</evidence>
<dbReference type="Pfam" id="PF00400">
    <property type="entry name" value="WD40"/>
    <property type="match status" value="3"/>
</dbReference>
<feature type="repeat" description="WD" evidence="1">
    <location>
        <begin position="336"/>
        <end position="376"/>
    </location>
</feature>
<feature type="compositionally biased region" description="Basic and acidic residues" evidence="2">
    <location>
        <begin position="239"/>
        <end position="252"/>
    </location>
</feature>
<keyword evidence="1" id="KW-0853">WD repeat</keyword>
<comment type="caution">
    <text evidence="3">The sequence shown here is derived from an EMBL/GenBank/DDBJ whole genome shotgun (WGS) entry which is preliminary data.</text>
</comment>
<dbReference type="PANTHER" id="PTHR44666:SF1">
    <property type="entry name" value="WD REPEAT-CONTAINING PROTEIN 53"/>
    <property type="match status" value="1"/>
</dbReference>
<feature type="compositionally biased region" description="Polar residues" evidence="2">
    <location>
        <begin position="261"/>
        <end position="276"/>
    </location>
</feature>
<dbReference type="AlphaFoldDB" id="A0A8S9YSE7"/>
<keyword evidence="4" id="KW-1185">Reference proteome</keyword>
<evidence type="ECO:0000256" key="2">
    <source>
        <dbReference type="SAM" id="MobiDB-lite"/>
    </source>
</evidence>
<dbReference type="InterPro" id="IPR015943">
    <property type="entry name" value="WD40/YVTN_repeat-like_dom_sf"/>
</dbReference>
<proteinExistence type="predicted"/>
<dbReference type="PROSITE" id="PS50294">
    <property type="entry name" value="WD_REPEATS_REGION"/>
    <property type="match status" value="1"/>
</dbReference>
<dbReference type="Proteomes" id="UP000822476">
    <property type="component" value="Unassembled WGS sequence"/>
</dbReference>
<dbReference type="InterPro" id="IPR001680">
    <property type="entry name" value="WD40_rpt"/>
</dbReference>
<dbReference type="InterPro" id="IPR042453">
    <property type="entry name" value="WDR53"/>
</dbReference>
<dbReference type="EMBL" id="JTDE01002069">
    <property type="protein sequence ID" value="KAF7257909.1"/>
    <property type="molecule type" value="Genomic_DNA"/>
</dbReference>
<dbReference type="PANTHER" id="PTHR44666">
    <property type="entry name" value="WD REPEAT-CONTAINING PROTEIN 53"/>
    <property type="match status" value="1"/>
</dbReference>
<feature type="repeat" description="WD" evidence="1">
    <location>
        <begin position="9"/>
        <end position="39"/>
    </location>
</feature>
<dbReference type="InterPro" id="IPR036322">
    <property type="entry name" value="WD40_repeat_dom_sf"/>
</dbReference>
<dbReference type="Gene3D" id="2.130.10.10">
    <property type="entry name" value="YVTN repeat-like/Quinoprotein amine dehydrogenase"/>
    <property type="match status" value="2"/>
</dbReference>
<dbReference type="PROSITE" id="PS50082">
    <property type="entry name" value="WD_REPEATS_2"/>
    <property type="match status" value="2"/>
</dbReference>
<reference evidence="3" key="1">
    <citation type="submission" date="2019-07" db="EMBL/GenBank/DDBJ databases">
        <title>Annotation for the trematode Paragonimus miyazaki's.</title>
        <authorList>
            <person name="Choi Y.-J."/>
        </authorList>
    </citation>
    <scope>NUCLEOTIDE SEQUENCE</scope>
    <source>
        <strain evidence="3">Japan</strain>
    </source>
</reference>
<accession>A0A8S9YSE7</accession>
<protein>
    <submittedName>
        <fullName evidence="3">Uncharacterized protein</fullName>
    </submittedName>
</protein>
<dbReference type="SMART" id="SM00320">
    <property type="entry name" value="WD40"/>
    <property type="match status" value="5"/>
</dbReference>
<dbReference type="SUPFAM" id="SSF50978">
    <property type="entry name" value="WD40 repeat-like"/>
    <property type="match status" value="2"/>
</dbReference>
<dbReference type="OrthoDB" id="2161379at2759"/>
<name>A0A8S9YSE7_9TREM</name>
<evidence type="ECO:0000256" key="1">
    <source>
        <dbReference type="PROSITE-ProRule" id="PRU00221"/>
    </source>
</evidence>
<gene>
    <name evidence="3" type="ORF">EG68_04394</name>
</gene>